<gene>
    <name evidence="3" type="ORF">M404DRAFT_28664</name>
</gene>
<feature type="region of interest" description="Disordered" evidence="1">
    <location>
        <begin position="155"/>
        <end position="179"/>
    </location>
</feature>
<feature type="transmembrane region" description="Helical" evidence="2">
    <location>
        <begin position="86"/>
        <end position="108"/>
    </location>
</feature>
<evidence type="ECO:0000313" key="3">
    <source>
        <dbReference type="EMBL" id="KIO01343.1"/>
    </source>
</evidence>
<dbReference type="EMBL" id="KN831988">
    <property type="protein sequence ID" value="KIO01343.1"/>
    <property type="molecule type" value="Genomic_DNA"/>
</dbReference>
<organism evidence="3 4">
    <name type="scientific">Pisolithus tinctorius Marx 270</name>
    <dbReference type="NCBI Taxonomy" id="870435"/>
    <lineage>
        <taxon>Eukaryota</taxon>
        <taxon>Fungi</taxon>
        <taxon>Dikarya</taxon>
        <taxon>Basidiomycota</taxon>
        <taxon>Agaricomycotina</taxon>
        <taxon>Agaricomycetes</taxon>
        <taxon>Agaricomycetidae</taxon>
        <taxon>Boletales</taxon>
        <taxon>Sclerodermatineae</taxon>
        <taxon>Pisolithaceae</taxon>
        <taxon>Pisolithus</taxon>
    </lineage>
</organism>
<dbReference type="Proteomes" id="UP000054217">
    <property type="component" value="Unassembled WGS sequence"/>
</dbReference>
<keyword evidence="2" id="KW-0472">Membrane</keyword>
<proteinExistence type="predicted"/>
<protein>
    <submittedName>
        <fullName evidence="3">Uncharacterized protein</fullName>
    </submittedName>
</protein>
<reference evidence="4" key="2">
    <citation type="submission" date="2015-01" db="EMBL/GenBank/DDBJ databases">
        <title>Evolutionary Origins and Diversification of the Mycorrhizal Mutualists.</title>
        <authorList>
            <consortium name="DOE Joint Genome Institute"/>
            <consortium name="Mycorrhizal Genomics Consortium"/>
            <person name="Kohler A."/>
            <person name="Kuo A."/>
            <person name="Nagy L.G."/>
            <person name="Floudas D."/>
            <person name="Copeland A."/>
            <person name="Barry K.W."/>
            <person name="Cichocki N."/>
            <person name="Veneault-Fourrey C."/>
            <person name="LaButti K."/>
            <person name="Lindquist E.A."/>
            <person name="Lipzen A."/>
            <person name="Lundell T."/>
            <person name="Morin E."/>
            <person name="Murat C."/>
            <person name="Riley R."/>
            <person name="Ohm R."/>
            <person name="Sun H."/>
            <person name="Tunlid A."/>
            <person name="Henrissat B."/>
            <person name="Grigoriev I.V."/>
            <person name="Hibbett D.S."/>
            <person name="Martin F."/>
        </authorList>
    </citation>
    <scope>NUCLEOTIDE SEQUENCE [LARGE SCALE GENOMIC DNA]</scope>
    <source>
        <strain evidence="4">Marx 270</strain>
    </source>
</reference>
<evidence type="ECO:0000256" key="1">
    <source>
        <dbReference type="SAM" id="MobiDB-lite"/>
    </source>
</evidence>
<keyword evidence="2" id="KW-0812">Transmembrane</keyword>
<dbReference type="AlphaFoldDB" id="A0A0C3IX22"/>
<feature type="compositionally biased region" description="Polar residues" evidence="1">
    <location>
        <begin position="165"/>
        <end position="179"/>
    </location>
</feature>
<keyword evidence="2" id="KW-1133">Transmembrane helix</keyword>
<keyword evidence="4" id="KW-1185">Reference proteome</keyword>
<dbReference type="HOGENOM" id="CLU_111669_0_0_1"/>
<feature type="transmembrane region" description="Helical" evidence="2">
    <location>
        <begin position="114"/>
        <end position="141"/>
    </location>
</feature>
<feature type="transmembrane region" description="Helical" evidence="2">
    <location>
        <begin position="55"/>
        <end position="74"/>
    </location>
</feature>
<dbReference type="OrthoDB" id="2643663at2759"/>
<sequence>MDLALQFILQLTPFANLRAVDDYAHVLANLVEYWEWDIDAYRSYLNPNVRTDNTYIVLFALVFLTMAEWMHLLYGRLTPGELRDRIYAMGHRTFAIFAAIPHLGVLIIRNVEIIAIAGSPVLACGFIVASMFPALLFPLILSGAQKIQEWIGNRRRQPAPECNGTEDTSTRVTGHSESQQGMHIADDIESSVCHDQHLCSFEGQSRLDPVTEERD</sequence>
<evidence type="ECO:0000313" key="4">
    <source>
        <dbReference type="Proteomes" id="UP000054217"/>
    </source>
</evidence>
<reference evidence="3 4" key="1">
    <citation type="submission" date="2014-04" db="EMBL/GenBank/DDBJ databases">
        <authorList>
            <consortium name="DOE Joint Genome Institute"/>
            <person name="Kuo A."/>
            <person name="Kohler A."/>
            <person name="Costa M.D."/>
            <person name="Nagy L.G."/>
            <person name="Floudas D."/>
            <person name="Copeland A."/>
            <person name="Barry K.W."/>
            <person name="Cichocki N."/>
            <person name="Veneault-Fourrey C."/>
            <person name="LaButti K."/>
            <person name="Lindquist E.A."/>
            <person name="Lipzen A."/>
            <person name="Lundell T."/>
            <person name="Morin E."/>
            <person name="Murat C."/>
            <person name="Sun H."/>
            <person name="Tunlid A."/>
            <person name="Henrissat B."/>
            <person name="Grigoriev I.V."/>
            <person name="Hibbett D.S."/>
            <person name="Martin F."/>
            <person name="Nordberg H.P."/>
            <person name="Cantor M.N."/>
            <person name="Hua S.X."/>
        </authorList>
    </citation>
    <scope>NUCLEOTIDE SEQUENCE [LARGE SCALE GENOMIC DNA]</scope>
    <source>
        <strain evidence="3 4">Marx 270</strain>
    </source>
</reference>
<name>A0A0C3IX22_PISTI</name>
<evidence type="ECO:0000256" key="2">
    <source>
        <dbReference type="SAM" id="Phobius"/>
    </source>
</evidence>
<accession>A0A0C3IX22</accession>
<dbReference type="InParanoid" id="A0A0C3IX22"/>